<dbReference type="Pfam" id="PF02581">
    <property type="entry name" value="TMP-TENI"/>
    <property type="match status" value="1"/>
</dbReference>
<evidence type="ECO:0000313" key="13">
    <source>
        <dbReference type="EMBL" id="GAA4138083.1"/>
    </source>
</evidence>
<keyword evidence="3 9" id="KW-0479">Metal-binding</keyword>
<dbReference type="EC" id="2.5.1.3" evidence="9"/>
<comment type="catalytic activity">
    <reaction evidence="6 9 10">
        <text>4-methyl-5-(2-phosphooxyethyl)-thiazole + 4-amino-2-methyl-5-(diphosphooxymethyl)pyrimidine + H(+) = thiamine phosphate + diphosphate</text>
        <dbReference type="Rhea" id="RHEA:22328"/>
        <dbReference type="ChEBI" id="CHEBI:15378"/>
        <dbReference type="ChEBI" id="CHEBI:33019"/>
        <dbReference type="ChEBI" id="CHEBI:37575"/>
        <dbReference type="ChEBI" id="CHEBI:57841"/>
        <dbReference type="ChEBI" id="CHEBI:58296"/>
        <dbReference type="EC" id="2.5.1.3"/>
    </reaction>
</comment>
<feature type="binding site" evidence="9">
    <location>
        <position position="93"/>
    </location>
    <ligand>
        <name>Mg(2+)</name>
        <dbReference type="ChEBI" id="CHEBI:18420"/>
    </ligand>
</feature>
<accession>A0ABP7YLG7</accession>
<protein>
    <recommendedName>
        <fullName evidence="9">Thiamine-phosphate synthase</fullName>
        <shortName evidence="9">TP synthase</shortName>
        <shortName evidence="9">TPS</shortName>
        <ecNumber evidence="9">2.5.1.3</ecNumber>
    </recommendedName>
    <alternativeName>
        <fullName evidence="9">Thiamine-phosphate pyrophosphorylase</fullName>
        <shortName evidence="9">TMP pyrophosphorylase</shortName>
        <shortName evidence="9">TMP-PPase</shortName>
    </alternativeName>
</protein>
<feature type="binding site" evidence="9">
    <location>
        <position position="112"/>
    </location>
    <ligand>
        <name>4-amino-2-methyl-5-(diphosphooxymethyl)pyrimidine</name>
        <dbReference type="ChEBI" id="CHEBI:57841"/>
    </ligand>
</feature>
<evidence type="ECO:0000256" key="9">
    <source>
        <dbReference type="HAMAP-Rule" id="MF_00097"/>
    </source>
</evidence>
<dbReference type="EMBL" id="BAAAZI010000006">
    <property type="protein sequence ID" value="GAA4138083.1"/>
    <property type="molecule type" value="Genomic_DNA"/>
</dbReference>
<comment type="pathway">
    <text evidence="1 9 11">Cofactor biosynthesis; thiamine diphosphate biosynthesis; thiamine phosphate from 4-amino-2-methyl-5-diphosphomethylpyrimidine and 4-methyl-5-(2-phosphoethyl)-thiazole: step 1/1.</text>
</comment>
<evidence type="ECO:0000256" key="2">
    <source>
        <dbReference type="ARBA" id="ARBA00022679"/>
    </source>
</evidence>
<dbReference type="SUPFAM" id="SSF51391">
    <property type="entry name" value="Thiamin phosphate synthase"/>
    <property type="match status" value="1"/>
</dbReference>
<dbReference type="Proteomes" id="UP001500101">
    <property type="component" value="Unassembled WGS sequence"/>
</dbReference>
<name>A0ABP7YLG7_9SPHI</name>
<feature type="binding site" evidence="9">
    <location>
        <begin position="189"/>
        <end position="190"/>
    </location>
    <ligand>
        <name>2-[(2R,5Z)-2-carboxy-4-methylthiazol-5(2H)-ylidene]ethyl phosphate</name>
        <dbReference type="ChEBI" id="CHEBI:62899"/>
    </ligand>
</feature>
<keyword evidence="4 9" id="KW-0460">Magnesium</keyword>
<sequence length="210" mass="23067">MPIHPNFPFPLYLVISEEACIHQPWLQVAEEAIYGGVDIIQLREKDMSYDQFLDHAKQLKALCDKHAVPLIINDQVEIAKEVASWGIHVGQSDTSPIEIREKLGDSIQIGWSLEVLDQLDDSQIQAVNHLGVSPIYQTKTKTNTITEWGLDGLQQIRQLTNLPLIAIGNMNMDTAAATYNAGADSIAVVSAICSSPNPRSAAESLKALLI</sequence>
<keyword evidence="14" id="KW-1185">Reference proteome</keyword>
<comment type="function">
    <text evidence="9">Condenses 4-methyl-5-(beta-hydroxyethyl)thiazole monophosphate (THZ-P) and 2-methyl-4-amino-5-hydroxymethyl pyrimidine pyrophosphate (HMP-PP) to form thiamine monophosphate (TMP).</text>
</comment>
<comment type="caution">
    <text evidence="9">Lacks conserved residue(s) required for the propagation of feature annotation.</text>
</comment>
<proteinExistence type="inferred from homology"/>
<keyword evidence="2 9" id="KW-0808">Transferase</keyword>
<comment type="catalytic activity">
    <reaction evidence="8 9 10">
        <text>2-[(2R,5Z)-2-carboxy-4-methylthiazol-5(2H)-ylidene]ethyl phosphate + 4-amino-2-methyl-5-(diphosphooxymethyl)pyrimidine + 2 H(+) = thiamine phosphate + CO2 + diphosphate</text>
        <dbReference type="Rhea" id="RHEA:47844"/>
        <dbReference type="ChEBI" id="CHEBI:15378"/>
        <dbReference type="ChEBI" id="CHEBI:16526"/>
        <dbReference type="ChEBI" id="CHEBI:33019"/>
        <dbReference type="ChEBI" id="CHEBI:37575"/>
        <dbReference type="ChEBI" id="CHEBI:57841"/>
        <dbReference type="ChEBI" id="CHEBI:62899"/>
        <dbReference type="EC" id="2.5.1.3"/>
    </reaction>
</comment>
<evidence type="ECO:0000256" key="3">
    <source>
        <dbReference type="ARBA" id="ARBA00022723"/>
    </source>
</evidence>
<gene>
    <name evidence="9 13" type="primary">thiE</name>
    <name evidence="13" type="ORF">GCM10022216_14910</name>
</gene>
<dbReference type="InterPro" id="IPR013785">
    <property type="entry name" value="Aldolase_TIM"/>
</dbReference>
<reference evidence="14" key="1">
    <citation type="journal article" date="2019" name="Int. J. Syst. Evol. Microbiol.">
        <title>The Global Catalogue of Microorganisms (GCM) 10K type strain sequencing project: providing services to taxonomists for standard genome sequencing and annotation.</title>
        <authorList>
            <consortium name="The Broad Institute Genomics Platform"/>
            <consortium name="The Broad Institute Genome Sequencing Center for Infectious Disease"/>
            <person name="Wu L."/>
            <person name="Ma J."/>
        </authorList>
    </citation>
    <scope>NUCLEOTIDE SEQUENCE [LARGE SCALE GENOMIC DNA]</scope>
    <source>
        <strain evidence="14">JCM 16704</strain>
    </source>
</reference>
<dbReference type="PANTHER" id="PTHR20857:SF23">
    <property type="entry name" value="THIAMINE BIOSYNTHETIC BIFUNCTIONAL ENZYME"/>
    <property type="match status" value="1"/>
</dbReference>
<evidence type="ECO:0000256" key="7">
    <source>
        <dbReference type="ARBA" id="ARBA00047851"/>
    </source>
</evidence>
<comment type="catalytic activity">
    <reaction evidence="7 9 10">
        <text>2-(2-carboxy-4-methylthiazol-5-yl)ethyl phosphate + 4-amino-2-methyl-5-(diphosphooxymethyl)pyrimidine + 2 H(+) = thiamine phosphate + CO2 + diphosphate</text>
        <dbReference type="Rhea" id="RHEA:47848"/>
        <dbReference type="ChEBI" id="CHEBI:15378"/>
        <dbReference type="ChEBI" id="CHEBI:16526"/>
        <dbReference type="ChEBI" id="CHEBI:33019"/>
        <dbReference type="ChEBI" id="CHEBI:37575"/>
        <dbReference type="ChEBI" id="CHEBI:57841"/>
        <dbReference type="ChEBI" id="CHEBI:62890"/>
        <dbReference type="EC" id="2.5.1.3"/>
    </reaction>
</comment>
<comment type="cofactor">
    <cofactor evidence="9">
        <name>Mg(2+)</name>
        <dbReference type="ChEBI" id="CHEBI:18420"/>
    </cofactor>
    <text evidence="9">Binds 1 Mg(2+) ion per subunit.</text>
</comment>
<evidence type="ECO:0000256" key="4">
    <source>
        <dbReference type="ARBA" id="ARBA00022842"/>
    </source>
</evidence>
<organism evidence="13 14">
    <name type="scientific">Sphingobacterium kyonggiense</name>
    <dbReference type="NCBI Taxonomy" id="714075"/>
    <lineage>
        <taxon>Bacteria</taxon>
        <taxon>Pseudomonadati</taxon>
        <taxon>Bacteroidota</taxon>
        <taxon>Sphingobacteriia</taxon>
        <taxon>Sphingobacteriales</taxon>
        <taxon>Sphingobacteriaceae</taxon>
        <taxon>Sphingobacterium</taxon>
    </lineage>
</organism>
<dbReference type="RefSeq" id="WP_344673995.1">
    <property type="nucleotide sequence ID" value="NZ_BAAAZI010000006.1"/>
</dbReference>
<evidence type="ECO:0000259" key="12">
    <source>
        <dbReference type="Pfam" id="PF02581"/>
    </source>
</evidence>
<feature type="binding site" evidence="9">
    <location>
        <position position="74"/>
    </location>
    <ligand>
        <name>Mg(2+)</name>
        <dbReference type="ChEBI" id="CHEBI:18420"/>
    </ligand>
</feature>
<feature type="binding site" evidence="9">
    <location>
        <position position="73"/>
    </location>
    <ligand>
        <name>4-amino-2-methyl-5-(diphosphooxymethyl)pyrimidine</name>
        <dbReference type="ChEBI" id="CHEBI:57841"/>
    </ligand>
</feature>
<dbReference type="CDD" id="cd00564">
    <property type="entry name" value="TMP_TenI"/>
    <property type="match status" value="1"/>
</dbReference>
<dbReference type="HAMAP" id="MF_00097">
    <property type="entry name" value="TMP_synthase"/>
    <property type="match status" value="1"/>
</dbReference>
<dbReference type="NCBIfam" id="TIGR00693">
    <property type="entry name" value="thiE"/>
    <property type="match status" value="1"/>
</dbReference>
<dbReference type="Gene3D" id="3.20.20.70">
    <property type="entry name" value="Aldolase class I"/>
    <property type="match status" value="1"/>
</dbReference>
<evidence type="ECO:0000256" key="5">
    <source>
        <dbReference type="ARBA" id="ARBA00022977"/>
    </source>
</evidence>
<feature type="binding site" evidence="9">
    <location>
        <begin position="138"/>
        <end position="140"/>
    </location>
    <ligand>
        <name>2-[(2R,5Z)-2-carboxy-4-methylthiazol-5(2H)-ylidene]ethyl phosphate</name>
        <dbReference type="ChEBI" id="CHEBI:62899"/>
    </ligand>
</feature>
<evidence type="ECO:0000256" key="6">
    <source>
        <dbReference type="ARBA" id="ARBA00047334"/>
    </source>
</evidence>
<dbReference type="InterPro" id="IPR034291">
    <property type="entry name" value="TMP_synthase"/>
</dbReference>
<evidence type="ECO:0000256" key="1">
    <source>
        <dbReference type="ARBA" id="ARBA00005165"/>
    </source>
</evidence>
<comment type="similarity">
    <text evidence="9 10">Belongs to the thiamine-phosphate synthase family.</text>
</comment>
<dbReference type="PANTHER" id="PTHR20857">
    <property type="entry name" value="THIAMINE-PHOSPHATE PYROPHOSPHORYLASE"/>
    <property type="match status" value="1"/>
</dbReference>
<keyword evidence="5 9" id="KW-0784">Thiamine biosynthesis</keyword>
<evidence type="ECO:0000313" key="14">
    <source>
        <dbReference type="Proteomes" id="UP001500101"/>
    </source>
</evidence>
<evidence type="ECO:0000256" key="8">
    <source>
        <dbReference type="ARBA" id="ARBA00047883"/>
    </source>
</evidence>
<feature type="binding site" evidence="9">
    <location>
        <begin position="41"/>
        <end position="45"/>
    </location>
    <ligand>
        <name>4-amino-2-methyl-5-(diphosphooxymethyl)pyrimidine</name>
        <dbReference type="ChEBI" id="CHEBI:57841"/>
    </ligand>
</feature>
<feature type="binding site" evidence="9">
    <location>
        <position position="141"/>
    </location>
    <ligand>
        <name>4-amino-2-methyl-5-(diphosphooxymethyl)pyrimidine</name>
        <dbReference type="ChEBI" id="CHEBI:57841"/>
    </ligand>
</feature>
<evidence type="ECO:0000256" key="10">
    <source>
        <dbReference type="RuleBase" id="RU003826"/>
    </source>
</evidence>
<comment type="caution">
    <text evidence="13">The sequence shown here is derived from an EMBL/GenBank/DDBJ whole genome shotgun (WGS) entry which is preliminary data.</text>
</comment>
<dbReference type="InterPro" id="IPR022998">
    <property type="entry name" value="ThiamineP_synth_TenI"/>
</dbReference>
<dbReference type="InterPro" id="IPR036206">
    <property type="entry name" value="ThiamineP_synth_sf"/>
</dbReference>
<feature type="domain" description="Thiamine phosphate synthase/TenI" evidence="12">
    <location>
        <begin position="11"/>
        <end position="192"/>
    </location>
</feature>
<evidence type="ECO:0000256" key="11">
    <source>
        <dbReference type="RuleBase" id="RU004253"/>
    </source>
</evidence>